<name>F6D9W6_THICA</name>
<dbReference type="Proteomes" id="UP000009232">
    <property type="component" value="Chromosome"/>
</dbReference>
<dbReference type="STRING" id="717773.Thicy_0227"/>
<protein>
    <submittedName>
        <fullName evidence="1">Uncharacterized protein</fullName>
    </submittedName>
</protein>
<evidence type="ECO:0000313" key="2">
    <source>
        <dbReference type="Proteomes" id="UP000009232"/>
    </source>
</evidence>
<evidence type="ECO:0000313" key="1">
    <source>
        <dbReference type="EMBL" id="AEG31003.1"/>
    </source>
</evidence>
<dbReference type="AlphaFoldDB" id="F6D9W6"/>
<dbReference type="KEGG" id="tcy:Thicy_0227"/>
<sequence>MQASGSIVKYPILLLADYANDLATGLVDNNALLRAGVSKLWQDIQMVHFTSAPLRTIGLNALQDYDACYELVDRLIEWDAEVLLLFGQHDLMAEVLNEGLDVVCLPSLEDLRDSPAAKQRCYQALVTLNLLAQ</sequence>
<gene>
    <name evidence="1" type="ordered locus">Thicy_0227</name>
</gene>
<organism evidence="1 2">
    <name type="scientific">Thiomicrospira cyclica (strain DSM 14477 / JCM 11371 / ALM1)</name>
    <name type="common">Thioalkalimicrobium cyclicum</name>
    <dbReference type="NCBI Taxonomy" id="717773"/>
    <lineage>
        <taxon>Bacteria</taxon>
        <taxon>Pseudomonadati</taxon>
        <taxon>Pseudomonadota</taxon>
        <taxon>Gammaproteobacteria</taxon>
        <taxon>Thiotrichales</taxon>
        <taxon>Piscirickettsiaceae</taxon>
        <taxon>Thiomicrospira</taxon>
    </lineage>
</organism>
<proteinExistence type="predicted"/>
<keyword evidence="2" id="KW-1185">Reference proteome</keyword>
<dbReference type="EMBL" id="CP002776">
    <property type="protein sequence ID" value="AEG31003.1"/>
    <property type="molecule type" value="Genomic_DNA"/>
</dbReference>
<accession>F6D9W6</accession>
<dbReference type="HOGENOM" id="CLU_133859_0_0_6"/>
<reference evidence="1 2" key="1">
    <citation type="submission" date="2011-05" db="EMBL/GenBank/DDBJ databases">
        <title>Complete sequence of Thioalkalimicrobium cyclicum ALM1.</title>
        <authorList>
            <consortium name="US DOE Joint Genome Institute"/>
            <person name="Lucas S."/>
            <person name="Han J."/>
            <person name="Lapidus A."/>
            <person name="Cheng J.-F."/>
            <person name="Goodwin L."/>
            <person name="Pitluck S."/>
            <person name="Peters L."/>
            <person name="Mikhailova N."/>
            <person name="Davenport K."/>
            <person name="Han C."/>
            <person name="Tapia R."/>
            <person name="Land M."/>
            <person name="Hauser L."/>
            <person name="Kyrpides N."/>
            <person name="Ivanova N."/>
            <person name="Pagani I."/>
            <person name="Kappler U."/>
            <person name="Woyke T."/>
        </authorList>
    </citation>
    <scope>NUCLEOTIDE SEQUENCE [LARGE SCALE GENOMIC DNA]</scope>
    <source>
        <strain evidence="2">DSM 14477 / JCM 11371 / ALM1</strain>
    </source>
</reference>